<evidence type="ECO:0000256" key="2">
    <source>
        <dbReference type="SAM" id="MobiDB-lite"/>
    </source>
</evidence>
<dbReference type="GO" id="GO:0006281">
    <property type="term" value="P:DNA repair"/>
    <property type="evidence" value="ECO:0007669"/>
    <property type="project" value="TreeGrafter"/>
</dbReference>
<feature type="region of interest" description="Disordered" evidence="2">
    <location>
        <begin position="308"/>
        <end position="354"/>
    </location>
</feature>
<dbReference type="AlphaFoldDB" id="A0A0C3F4R6"/>
<feature type="compositionally biased region" description="Basic residues" evidence="2">
    <location>
        <begin position="335"/>
        <end position="349"/>
    </location>
</feature>
<dbReference type="HOGENOM" id="CLU_009272_0_0_1"/>
<dbReference type="InParanoid" id="A0A0C3F4R6"/>
<dbReference type="Proteomes" id="UP000054166">
    <property type="component" value="Unassembled WGS sequence"/>
</dbReference>
<proteinExistence type="predicted"/>
<evidence type="ECO:0000313" key="4">
    <source>
        <dbReference type="Proteomes" id="UP000054166"/>
    </source>
</evidence>
<feature type="compositionally biased region" description="Polar residues" evidence="2">
    <location>
        <begin position="106"/>
        <end position="125"/>
    </location>
</feature>
<feature type="coiled-coil region" evidence="1">
    <location>
        <begin position="174"/>
        <end position="265"/>
    </location>
</feature>
<feature type="region of interest" description="Disordered" evidence="2">
    <location>
        <begin position="30"/>
        <end position="70"/>
    </location>
</feature>
<dbReference type="GO" id="GO:0000077">
    <property type="term" value="P:DNA damage checkpoint signaling"/>
    <property type="evidence" value="ECO:0007669"/>
    <property type="project" value="InterPro"/>
</dbReference>
<organism evidence="3 4">
    <name type="scientific">Piloderma croceum (strain F 1598)</name>
    <dbReference type="NCBI Taxonomy" id="765440"/>
    <lineage>
        <taxon>Eukaryota</taxon>
        <taxon>Fungi</taxon>
        <taxon>Dikarya</taxon>
        <taxon>Basidiomycota</taxon>
        <taxon>Agaricomycotina</taxon>
        <taxon>Agaricomycetes</taxon>
        <taxon>Agaricomycetidae</taxon>
        <taxon>Atheliales</taxon>
        <taxon>Atheliaceae</taxon>
        <taxon>Piloderma</taxon>
    </lineage>
</organism>
<keyword evidence="4" id="KW-1185">Reference proteome</keyword>
<evidence type="ECO:0000256" key="1">
    <source>
        <dbReference type="SAM" id="Coils"/>
    </source>
</evidence>
<accession>A0A0C3F4R6</accession>
<feature type="compositionally biased region" description="Low complexity" evidence="2">
    <location>
        <begin position="141"/>
        <end position="150"/>
    </location>
</feature>
<evidence type="ECO:0000313" key="3">
    <source>
        <dbReference type="EMBL" id="KIM75054.1"/>
    </source>
</evidence>
<protein>
    <submittedName>
        <fullName evidence="3">Uncharacterized protein</fullName>
    </submittedName>
</protein>
<name>A0A0C3F4R6_PILCF</name>
<feature type="region of interest" description="Disordered" evidence="2">
    <location>
        <begin position="366"/>
        <end position="422"/>
    </location>
</feature>
<feature type="compositionally biased region" description="Polar residues" evidence="2">
    <location>
        <begin position="395"/>
        <end position="404"/>
    </location>
</feature>
<feature type="non-terminal residue" evidence="3">
    <location>
        <position position="674"/>
    </location>
</feature>
<feature type="compositionally biased region" description="Pro residues" evidence="2">
    <location>
        <begin position="406"/>
        <end position="415"/>
    </location>
</feature>
<dbReference type="OrthoDB" id="3366922at2759"/>
<reference evidence="4" key="2">
    <citation type="submission" date="2015-01" db="EMBL/GenBank/DDBJ databases">
        <title>Evolutionary Origins and Diversification of the Mycorrhizal Mutualists.</title>
        <authorList>
            <consortium name="DOE Joint Genome Institute"/>
            <consortium name="Mycorrhizal Genomics Consortium"/>
            <person name="Kohler A."/>
            <person name="Kuo A."/>
            <person name="Nagy L.G."/>
            <person name="Floudas D."/>
            <person name="Copeland A."/>
            <person name="Barry K.W."/>
            <person name="Cichocki N."/>
            <person name="Veneault-Fourrey C."/>
            <person name="LaButti K."/>
            <person name="Lindquist E.A."/>
            <person name="Lipzen A."/>
            <person name="Lundell T."/>
            <person name="Morin E."/>
            <person name="Murat C."/>
            <person name="Riley R."/>
            <person name="Ohm R."/>
            <person name="Sun H."/>
            <person name="Tunlid A."/>
            <person name="Henrissat B."/>
            <person name="Grigoriev I.V."/>
            <person name="Hibbett D.S."/>
            <person name="Martin F."/>
        </authorList>
    </citation>
    <scope>NUCLEOTIDE SEQUENCE [LARGE SCALE GENOMIC DNA]</scope>
    <source>
        <strain evidence="4">F 1598</strain>
    </source>
</reference>
<sequence length="674" mass="74418">MQDSDDYFADDFVLDETALAVLDEEEHKYTLSTQNSVPSHVPPHPKRLKTETGWRPGPNNRRADTMDDQDYLPEISVQGDGSYGLHARHAAAVSRPGDVGIRVGRPQQSISGSRYQQAQTASSIGLQRRDPALNSRAPQKSHSTSSNSSSVPLGPAPSTKSTSRQVESDAGPQIDALHRQMKELRKENERIQSALQDAENKRMAKEGEVSVLRKNIERTAQDHSVQVAKLRAAKEEADMKQAQIQKEVKEEMERLRTQYTFKQHELETSIRKPPWSTRSRKINTEAPCTPIDVPAQMSGWNSHYETRTAGPSNFLHETPRRPRFGTLTKESPKTIRNRKTLPHSPKKSAKLPGFYNSFAASTPVRASQHQNANVTNGDMGEIWGDDWKGKGRASVSGQQSQFLNTGPPPPSPPSSPTRGRKVTDIEMPSDDVLAYGGDAVIAVTDNADMGSGDVEMMDDNADDMTSEELDEIVKPNWQEELHRMILTHTAPSCTTVTFQVLMKAPLETSMSAPSVEVYSKACTQILEVLAATSFYIDWESALYTVAKSLTDMAFLLDVASLISPLTALLSLLTNLSYSLPSFSSFLLSPSEEDPDGRSPAKILVILCDVIRKHLIPTRATINSNEDDVVKDLAISTIALMESLCWNIPEDLEEQLAVIARSPRVLSILLDSAQP</sequence>
<dbReference type="PANTHER" id="PTHR28594:SF1">
    <property type="entry name" value="ATR-INTERACTING PROTEIN"/>
    <property type="match status" value="1"/>
</dbReference>
<gene>
    <name evidence="3" type="ORF">PILCRDRAFT_827612</name>
</gene>
<feature type="compositionally biased region" description="Polar residues" evidence="2">
    <location>
        <begin position="366"/>
        <end position="376"/>
    </location>
</feature>
<reference evidence="3 4" key="1">
    <citation type="submission" date="2014-04" db="EMBL/GenBank/DDBJ databases">
        <authorList>
            <consortium name="DOE Joint Genome Institute"/>
            <person name="Kuo A."/>
            <person name="Tarkka M."/>
            <person name="Buscot F."/>
            <person name="Kohler A."/>
            <person name="Nagy L.G."/>
            <person name="Floudas D."/>
            <person name="Copeland A."/>
            <person name="Barry K.W."/>
            <person name="Cichocki N."/>
            <person name="Veneault-Fourrey C."/>
            <person name="LaButti K."/>
            <person name="Lindquist E.A."/>
            <person name="Lipzen A."/>
            <person name="Lundell T."/>
            <person name="Morin E."/>
            <person name="Murat C."/>
            <person name="Sun H."/>
            <person name="Tunlid A."/>
            <person name="Henrissat B."/>
            <person name="Grigoriev I.V."/>
            <person name="Hibbett D.S."/>
            <person name="Martin F."/>
            <person name="Nordberg H.P."/>
            <person name="Cantor M.N."/>
            <person name="Hua S.X."/>
        </authorList>
    </citation>
    <scope>NUCLEOTIDE SEQUENCE [LARGE SCALE GENOMIC DNA]</scope>
    <source>
        <strain evidence="3 4">F 1598</strain>
    </source>
</reference>
<dbReference type="InterPro" id="IPR033349">
    <property type="entry name" value="ATRIP"/>
</dbReference>
<dbReference type="EMBL" id="KN833051">
    <property type="protein sequence ID" value="KIM75054.1"/>
    <property type="molecule type" value="Genomic_DNA"/>
</dbReference>
<dbReference type="PANTHER" id="PTHR28594">
    <property type="entry name" value="ATR-INTERACTING PROTEIN"/>
    <property type="match status" value="1"/>
</dbReference>
<keyword evidence="1" id="KW-0175">Coiled coil</keyword>
<feature type="region of interest" description="Disordered" evidence="2">
    <location>
        <begin position="92"/>
        <end position="171"/>
    </location>
</feature>